<dbReference type="Proteomes" id="UP000182034">
    <property type="component" value="Unassembled WGS sequence"/>
</dbReference>
<dbReference type="Gene3D" id="3.90.75.20">
    <property type="match status" value="1"/>
</dbReference>
<dbReference type="SMART" id="SM00497">
    <property type="entry name" value="IENR1"/>
    <property type="match status" value="1"/>
</dbReference>
<organism evidence="2 3">
    <name type="scientific">Chryseobacterium limigenitum</name>
    <dbReference type="NCBI Taxonomy" id="1612149"/>
    <lineage>
        <taxon>Bacteria</taxon>
        <taxon>Pseudomonadati</taxon>
        <taxon>Bacteroidota</taxon>
        <taxon>Flavobacteriia</taxon>
        <taxon>Flavobacteriales</taxon>
        <taxon>Weeksellaceae</taxon>
        <taxon>Chryseobacterium group</taxon>
        <taxon>Chryseobacterium</taxon>
    </lineage>
</organism>
<protein>
    <submittedName>
        <fullName evidence="2">NUMOD4 motif-containing protein</fullName>
    </submittedName>
</protein>
<dbReference type="InterPro" id="IPR044925">
    <property type="entry name" value="His-Me_finger_sf"/>
</dbReference>
<dbReference type="Pfam" id="PF07463">
    <property type="entry name" value="NUMOD4"/>
    <property type="match status" value="2"/>
</dbReference>
<dbReference type="RefSeq" id="WP_072407638.1">
    <property type="nucleotide sequence ID" value="NZ_FPKW01000002.1"/>
</dbReference>
<feature type="domain" description="NUMOD4" evidence="1">
    <location>
        <begin position="27"/>
        <end position="65"/>
    </location>
</feature>
<reference evidence="3" key="1">
    <citation type="submission" date="2016-10" db="EMBL/GenBank/DDBJ databases">
        <authorList>
            <person name="Varghese N."/>
            <person name="Submissions S."/>
        </authorList>
    </citation>
    <scope>NUCLEOTIDE SEQUENCE [LARGE SCALE GENOMIC DNA]</scope>
    <source>
        <strain evidence="3">SUR2</strain>
    </source>
</reference>
<keyword evidence="3" id="KW-1185">Reference proteome</keyword>
<dbReference type="EMBL" id="FPKW01000002">
    <property type="protein sequence ID" value="SFZ91539.1"/>
    <property type="molecule type" value="Genomic_DNA"/>
</dbReference>
<dbReference type="SUPFAM" id="SSF54060">
    <property type="entry name" value="His-Me finger endonucleases"/>
    <property type="match status" value="1"/>
</dbReference>
<dbReference type="OrthoDB" id="6631788at2"/>
<dbReference type="AlphaFoldDB" id="A0A1K2IIP9"/>
<evidence type="ECO:0000313" key="3">
    <source>
        <dbReference type="Proteomes" id="UP000182034"/>
    </source>
</evidence>
<accession>A0A1K2IIP9</accession>
<dbReference type="InterPro" id="IPR036388">
    <property type="entry name" value="WH-like_DNA-bd_sf"/>
</dbReference>
<evidence type="ECO:0000259" key="1">
    <source>
        <dbReference type="Pfam" id="PF07463"/>
    </source>
</evidence>
<name>A0A1K2IIP9_9FLAO</name>
<sequence>MKLPTDIEDQYLKDVLSNTSLKDLPNEEWKLIEGFENYAISNYGRIKSLERCIVNSYGGKWRLKDSIKKPRVFKYFNKYLKTDFYSVRGSLSLEGKEYGKSIPRLVYYHFVEKFDMDDRSLLISFKDNNQFHVHADNLEKLSVSDLHYKTMKLGRGKKRNFDRAVNQYTVEGSFVASYESMDAAAGSLGINRTYVLAAIEKERLTAGEFRWFLQDYVPSKEDFTPIVENKSDKILNISLWKKLGQPAIDENNPPACMNLSLKDLPGEVWKPIPGAEDQFHISNRGRIKRLNTWTTQTKTKLFLKERIISLLMDFYSEQSYSLQTNLYYNGKRIN</sequence>
<evidence type="ECO:0000313" key="2">
    <source>
        <dbReference type="EMBL" id="SFZ91539.1"/>
    </source>
</evidence>
<dbReference type="InterPro" id="IPR003647">
    <property type="entry name" value="Intron_nuc_1_rpt"/>
</dbReference>
<feature type="domain" description="NUMOD4" evidence="1">
    <location>
        <begin position="267"/>
        <end position="299"/>
    </location>
</feature>
<gene>
    <name evidence="2" type="ORF">SAMN05216324_102401</name>
</gene>
<dbReference type="InterPro" id="IPR010902">
    <property type="entry name" value="NUMOD4"/>
</dbReference>
<dbReference type="GO" id="GO:0016788">
    <property type="term" value="F:hydrolase activity, acting on ester bonds"/>
    <property type="evidence" value="ECO:0007669"/>
    <property type="project" value="InterPro"/>
</dbReference>
<proteinExistence type="predicted"/>
<dbReference type="Gene3D" id="1.10.10.10">
    <property type="entry name" value="Winged helix-like DNA-binding domain superfamily/Winged helix DNA-binding domain"/>
    <property type="match status" value="1"/>
</dbReference>